<protein>
    <submittedName>
        <fullName evidence="2">Transposase</fullName>
    </submittedName>
</protein>
<gene>
    <name evidence="2" type="ORF">RO3G_07580</name>
</gene>
<dbReference type="OMA" id="LKIWRPH"/>
<dbReference type="GO" id="GO:0003677">
    <property type="term" value="F:DNA binding"/>
    <property type="evidence" value="ECO:0007669"/>
    <property type="project" value="InterPro"/>
</dbReference>
<feature type="domain" description="Transposase Tc1-like" evidence="1">
    <location>
        <begin position="18"/>
        <end position="60"/>
    </location>
</feature>
<dbReference type="GO" id="GO:0015074">
    <property type="term" value="P:DNA integration"/>
    <property type="evidence" value="ECO:0007669"/>
    <property type="project" value="InterPro"/>
</dbReference>
<sequence>MSARISHYIRPLIISEDETKEKTLRSYVDRLDFKSYRAAHKPRLTARHRKTRIRWAKKHLSWTEDQWRKVVWSDESRFGIE</sequence>
<proteinExistence type="predicted"/>
<evidence type="ECO:0000259" key="1">
    <source>
        <dbReference type="Pfam" id="PF01498"/>
    </source>
</evidence>
<dbReference type="InParanoid" id="I1C345"/>
<keyword evidence="3" id="KW-1185">Reference proteome</keyword>
<dbReference type="AlphaFoldDB" id="I1C345"/>
<dbReference type="InterPro" id="IPR036397">
    <property type="entry name" value="RNaseH_sf"/>
</dbReference>
<dbReference type="Gene3D" id="3.30.420.10">
    <property type="entry name" value="Ribonuclease H-like superfamily/Ribonuclease H"/>
    <property type="match status" value="1"/>
</dbReference>
<dbReference type="GeneID" id="93614551"/>
<name>I1C345_RHIO9</name>
<reference evidence="2 3" key="1">
    <citation type="journal article" date="2009" name="PLoS Genet.">
        <title>Genomic analysis of the basal lineage fungus Rhizopus oryzae reveals a whole-genome duplication.</title>
        <authorList>
            <person name="Ma L.-J."/>
            <person name="Ibrahim A.S."/>
            <person name="Skory C."/>
            <person name="Grabherr M.G."/>
            <person name="Burger G."/>
            <person name="Butler M."/>
            <person name="Elias M."/>
            <person name="Idnurm A."/>
            <person name="Lang B.F."/>
            <person name="Sone T."/>
            <person name="Abe A."/>
            <person name="Calvo S.E."/>
            <person name="Corrochano L.M."/>
            <person name="Engels R."/>
            <person name="Fu J."/>
            <person name="Hansberg W."/>
            <person name="Kim J.-M."/>
            <person name="Kodira C.D."/>
            <person name="Koehrsen M.J."/>
            <person name="Liu B."/>
            <person name="Miranda-Saavedra D."/>
            <person name="O'Leary S."/>
            <person name="Ortiz-Castellanos L."/>
            <person name="Poulter R."/>
            <person name="Rodriguez-Romero J."/>
            <person name="Ruiz-Herrera J."/>
            <person name="Shen Y.-Q."/>
            <person name="Zeng Q."/>
            <person name="Galagan J."/>
            <person name="Birren B.W."/>
            <person name="Cuomo C.A."/>
            <person name="Wickes B.L."/>
        </authorList>
    </citation>
    <scope>NUCLEOTIDE SEQUENCE [LARGE SCALE GENOMIC DNA]</scope>
    <source>
        <strain evidence="3">RA 99-880 / ATCC MYA-4621 / FGSC 9543 / NRRL 43880</strain>
    </source>
</reference>
<accession>I1C345</accession>
<dbReference type="Proteomes" id="UP000009138">
    <property type="component" value="Unassembled WGS sequence"/>
</dbReference>
<dbReference type="GO" id="GO:0006313">
    <property type="term" value="P:DNA transposition"/>
    <property type="evidence" value="ECO:0007669"/>
    <property type="project" value="InterPro"/>
</dbReference>
<evidence type="ECO:0000313" key="2">
    <source>
        <dbReference type="EMBL" id="EIE82875.1"/>
    </source>
</evidence>
<dbReference type="STRING" id="246409.I1C345"/>
<dbReference type="VEuPathDB" id="FungiDB:RO3G_07580"/>
<dbReference type="Pfam" id="PF01498">
    <property type="entry name" value="HTH_Tnp_Tc3_2"/>
    <property type="match status" value="1"/>
</dbReference>
<evidence type="ECO:0000313" key="3">
    <source>
        <dbReference type="Proteomes" id="UP000009138"/>
    </source>
</evidence>
<dbReference type="InterPro" id="IPR002492">
    <property type="entry name" value="Transposase_Tc1-like"/>
</dbReference>
<dbReference type="RefSeq" id="XP_067518271.1">
    <property type="nucleotide sequence ID" value="XM_067662170.1"/>
</dbReference>
<organism evidence="2 3">
    <name type="scientific">Rhizopus delemar (strain RA 99-880 / ATCC MYA-4621 / FGSC 9543 / NRRL 43880)</name>
    <name type="common">Mucormycosis agent</name>
    <name type="synonym">Rhizopus arrhizus var. delemar</name>
    <dbReference type="NCBI Taxonomy" id="246409"/>
    <lineage>
        <taxon>Eukaryota</taxon>
        <taxon>Fungi</taxon>
        <taxon>Fungi incertae sedis</taxon>
        <taxon>Mucoromycota</taxon>
        <taxon>Mucoromycotina</taxon>
        <taxon>Mucoromycetes</taxon>
        <taxon>Mucorales</taxon>
        <taxon>Mucorineae</taxon>
        <taxon>Rhizopodaceae</taxon>
        <taxon>Rhizopus</taxon>
    </lineage>
</organism>
<dbReference type="EMBL" id="CH476736">
    <property type="protein sequence ID" value="EIE82875.1"/>
    <property type="molecule type" value="Genomic_DNA"/>
</dbReference>